<reference evidence="1 2" key="1">
    <citation type="submission" date="2016-04" db="EMBL/GenBank/DDBJ databases">
        <title>ATOL: Assembling a taxonomically balanced genome-scale reconstruction of the evolutionary history of the Enterobacteriaceae.</title>
        <authorList>
            <person name="Plunkett G.III."/>
            <person name="Neeno-Eckwall E.C."/>
            <person name="Glasner J.D."/>
            <person name="Perna N.T."/>
        </authorList>
    </citation>
    <scope>NUCLEOTIDE SEQUENCE [LARGE SCALE GENOMIC DNA]</scope>
    <source>
        <strain evidence="1 2">ATCC 700826</strain>
    </source>
</reference>
<protein>
    <submittedName>
        <fullName evidence="1">Uncharacterized protein</fullName>
    </submittedName>
</protein>
<evidence type="ECO:0000313" key="2">
    <source>
        <dbReference type="Proteomes" id="UP000078250"/>
    </source>
</evidence>
<sequence>MNNSVRVKIIWLTVDEGGRKSSPPMRGFYYPMTLLPNEPNAWSLTIDIIQTLKEQERWVSEGNLQFLVEQAPHHLLKILDIIEIYEGPKKVASAFIQSTQ</sequence>
<organism evidence="1 2">
    <name type="scientific">Proteus hauseri ATCC 700826</name>
    <dbReference type="NCBI Taxonomy" id="1354271"/>
    <lineage>
        <taxon>Bacteria</taxon>
        <taxon>Pseudomonadati</taxon>
        <taxon>Pseudomonadota</taxon>
        <taxon>Gammaproteobacteria</taxon>
        <taxon>Enterobacterales</taxon>
        <taxon>Morganellaceae</taxon>
        <taxon>Proteus</taxon>
    </lineage>
</organism>
<keyword evidence="2" id="KW-1185">Reference proteome</keyword>
<dbReference type="Proteomes" id="UP000078250">
    <property type="component" value="Unassembled WGS sequence"/>
</dbReference>
<gene>
    <name evidence="1" type="ORF">M997_1449</name>
</gene>
<dbReference type="AlphaFoldDB" id="A0AAJ3HTG3"/>
<proteinExistence type="predicted"/>
<evidence type="ECO:0000313" key="1">
    <source>
        <dbReference type="EMBL" id="OAT47947.1"/>
    </source>
</evidence>
<comment type="caution">
    <text evidence="1">The sequence shown here is derived from an EMBL/GenBank/DDBJ whole genome shotgun (WGS) entry which is preliminary data.</text>
</comment>
<dbReference type="EMBL" id="LXEV01000018">
    <property type="protein sequence ID" value="OAT47947.1"/>
    <property type="molecule type" value="Genomic_DNA"/>
</dbReference>
<dbReference type="RefSeq" id="WP_064719436.1">
    <property type="nucleotide sequence ID" value="NZ_LXEV01000018.1"/>
</dbReference>
<name>A0AAJ3HTG3_PROHU</name>
<accession>A0AAJ3HTG3</accession>